<keyword evidence="4" id="KW-1185">Reference proteome</keyword>
<evidence type="ECO:0000256" key="1">
    <source>
        <dbReference type="SAM" id="SignalP"/>
    </source>
</evidence>
<evidence type="ECO:0000313" key="4">
    <source>
        <dbReference type="Proteomes" id="UP001168528"/>
    </source>
</evidence>
<name>A0ABT8R365_9BACT</name>
<comment type="caution">
    <text evidence="3">The sequence shown here is derived from an EMBL/GenBank/DDBJ whole genome shotgun (WGS) entry which is preliminary data.</text>
</comment>
<accession>A0ABT8R365</accession>
<dbReference type="InterPro" id="IPR011008">
    <property type="entry name" value="Dimeric_a/b-barrel"/>
</dbReference>
<dbReference type="Gene3D" id="3.30.70.100">
    <property type="match status" value="2"/>
</dbReference>
<dbReference type="RefSeq" id="WP_302035885.1">
    <property type="nucleotide sequence ID" value="NZ_JAUKPO010000001.1"/>
</dbReference>
<feature type="signal peptide" evidence="1">
    <location>
        <begin position="1"/>
        <end position="28"/>
    </location>
</feature>
<dbReference type="Pfam" id="PF07978">
    <property type="entry name" value="NIPSNAP"/>
    <property type="match status" value="2"/>
</dbReference>
<protein>
    <submittedName>
        <fullName evidence="3">NIPSNAP family protein</fullName>
    </submittedName>
</protein>
<evidence type="ECO:0000313" key="3">
    <source>
        <dbReference type="EMBL" id="MDO1445090.1"/>
    </source>
</evidence>
<feature type="domain" description="NIPSNAP" evidence="2">
    <location>
        <begin position="160"/>
        <end position="266"/>
    </location>
</feature>
<gene>
    <name evidence="3" type="ORF">Q0590_02450</name>
</gene>
<dbReference type="EMBL" id="JAUKPO010000001">
    <property type="protein sequence ID" value="MDO1445090.1"/>
    <property type="molecule type" value="Genomic_DNA"/>
</dbReference>
<proteinExistence type="predicted"/>
<dbReference type="Proteomes" id="UP001168528">
    <property type="component" value="Unassembled WGS sequence"/>
</dbReference>
<reference evidence="3" key="1">
    <citation type="submission" date="2023-07" db="EMBL/GenBank/DDBJ databases">
        <title>The genome sequence of Rhodocytophaga aerolata KACC 12507.</title>
        <authorList>
            <person name="Zhang X."/>
        </authorList>
    </citation>
    <scope>NUCLEOTIDE SEQUENCE</scope>
    <source>
        <strain evidence="3">KACC 12507</strain>
    </source>
</reference>
<feature type="domain" description="NIPSNAP" evidence="2">
    <location>
        <begin position="41"/>
        <end position="120"/>
    </location>
</feature>
<evidence type="ECO:0000259" key="2">
    <source>
        <dbReference type="Pfam" id="PF07978"/>
    </source>
</evidence>
<dbReference type="SUPFAM" id="SSF54909">
    <property type="entry name" value="Dimeric alpha+beta barrel"/>
    <property type="match status" value="2"/>
</dbReference>
<feature type="chain" id="PRO_5047492806" evidence="1">
    <location>
        <begin position="29"/>
        <end position="267"/>
    </location>
</feature>
<dbReference type="InterPro" id="IPR012577">
    <property type="entry name" value="NIPSNAP"/>
</dbReference>
<keyword evidence="1" id="KW-0732">Signal</keyword>
<organism evidence="3 4">
    <name type="scientific">Rhodocytophaga aerolata</name>
    <dbReference type="NCBI Taxonomy" id="455078"/>
    <lineage>
        <taxon>Bacteria</taxon>
        <taxon>Pseudomonadati</taxon>
        <taxon>Bacteroidota</taxon>
        <taxon>Cytophagia</taxon>
        <taxon>Cytophagales</taxon>
        <taxon>Rhodocytophagaceae</taxon>
        <taxon>Rhodocytophaga</taxon>
    </lineage>
</organism>
<sequence length="267" mass="30152">MKRRNFVKNSLLAGSVAGMVPQATMASAAQETQQSANQEFYELRVYSLKNGRQQKLVEGYLQNALIPAMNKLGSKTIGVFTEYLAQGYTKLFALIPYATMDDFIKAPEKMAADAAYKQGAAAYLEAQATEPAYERIESSFFKAFTNMPKMEVPEKKPRLFELRRYESHNETASKKKIEMFNEGGEITIFKRVGLTPVFFGEALIGSMLPNLTYMLTFDDMAEHDKNWKTFGSDPEWKKISGMPEYANDKILSNITRTFLVPTAFSQV</sequence>